<dbReference type="InterPro" id="IPR025558">
    <property type="entry name" value="DUF4283"/>
</dbReference>
<protein>
    <recommendedName>
        <fullName evidence="1">DUF4283 domain-containing protein</fullName>
    </recommendedName>
</protein>
<gene>
    <name evidence="2" type="ORF">ACH5RR_012811</name>
</gene>
<evidence type="ECO:0000259" key="1">
    <source>
        <dbReference type="Pfam" id="PF14111"/>
    </source>
</evidence>
<comment type="caution">
    <text evidence="2">The sequence shown here is derived from an EMBL/GenBank/DDBJ whole genome shotgun (WGS) entry which is preliminary data.</text>
</comment>
<dbReference type="Pfam" id="PF14111">
    <property type="entry name" value="DUF4283"/>
    <property type="match status" value="1"/>
</dbReference>
<evidence type="ECO:0000313" key="2">
    <source>
        <dbReference type="EMBL" id="KAL3528155.1"/>
    </source>
</evidence>
<reference evidence="2 3" key="1">
    <citation type="submission" date="2024-11" db="EMBL/GenBank/DDBJ databases">
        <title>A near-complete genome assembly of Cinchona calisaya.</title>
        <authorList>
            <person name="Lian D.C."/>
            <person name="Zhao X.W."/>
            <person name="Wei L."/>
        </authorList>
    </citation>
    <scope>NUCLEOTIDE SEQUENCE [LARGE SCALE GENOMIC DNA]</scope>
    <source>
        <tissue evidence="2">Nenye</tissue>
    </source>
</reference>
<dbReference type="AlphaFoldDB" id="A0ABD3A8N6"/>
<evidence type="ECO:0000313" key="3">
    <source>
        <dbReference type="Proteomes" id="UP001630127"/>
    </source>
</evidence>
<dbReference type="Proteomes" id="UP001630127">
    <property type="component" value="Unassembled WGS sequence"/>
</dbReference>
<keyword evidence="3" id="KW-1185">Reference proteome</keyword>
<organism evidence="2 3">
    <name type="scientific">Cinchona calisaya</name>
    <dbReference type="NCBI Taxonomy" id="153742"/>
    <lineage>
        <taxon>Eukaryota</taxon>
        <taxon>Viridiplantae</taxon>
        <taxon>Streptophyta</taxon>
        <taxon>Embryophyta</taxon>
        <taxon>Tracheophyta</taxon>
        <taxon>Spermatophyta</taxon>
        <taxon>Magnoliopsida</taxon>
        <taxon>eudicotyledons</taxon>
        <taxon>Gunneridae</taxon>
        <taxon>Pentapetalae</taxon>
        <taxon>asterids</taxon>
        <taxon>lamiids</taxon>
        <taxon>Gentianales</taxon>
        <taxon>Rubiaceae</taxon>
        <taxon>Cinchonoideae</taxon>
        <taxon>Cinchoneae</taxon>
        <taxon>Cinchona</taxon>
    </lineage>
</organism>
<proteinExistence type="predicted"/>
<sequence>MADEIVEGLKKFSLVGKELDGPELVNDDFQIGVLERKKSLVERIFMEKMVNYTSIKNFVLQVWNYPKNLQVVELETNMFQFLFNSDTEMEKVIRRGPWIIDNQVPVLESWEDN</sequence>
<feature type="domain" description="DUF4283" evidence="1">
    <location>
        <begin position="37"/>
        <end position="112"/>
    </location>
</feature>
<dbReference type="EMBL" id="JBJUIK010000005">
    <property type="protein sequence ID" value="KAL3528155.1"/>
    <property type="molecule type" value="Genomic_DNA"/>
</dbReference>
<accession>A0ABD3A8N6</accession>
<name>A0ABD3A8N6_9GENT</name>